<evidence type="ECO:0000313" key="2">
    <source>
        <dbReference type="Proteomes" id="UP000007524"/>
    </source>
</evidence>
<dbReference type="GeneID" id="14013008"/>
<name>H6X4M7_9CAUD</name>
<dbReference type="Proteomes" id="UP000007524">
    <property type="component" value="Segment"/>
</dbReference>
<evidence type="ECO:0000313" key="1">
    <source>
        <dbReference type="EMBL" id="AFA44693.1"/>
    </source>
</evidence>
<dbReference type="EMBL" id="JQ513383">
    <property type="protein sequence ID" value="AFA44693.1"/>
    <property type="molecule type" value="Genomic_DNA"/>
</dbReference>
<sequence>MIFVLSIWKNIIMFNERIRTAQEIIQIIVAIESTDKKYDDFKSNFTEKYVQDSDFIQYYIKGEESVIFYANETYICDYDNSSRFNYICFIPKSNIIVYRMSDEFETIYEYELFKDFSEELAFQYSTLYNYDIIEMMIMFWYFNQIYNGSFYINMNLFEKAKKIYERYHDFEYKSIN</sequence>
<organism evidence="1 2">
    <name type="scientific">Klebsiella phage vB_KleM_RaK2</name>
    <dbReference type="NCBI Taxonomy" id="1147094"/>
    <lineage>
        <taxon>Viruses</taxon>
        <taxon>Duplodnaviria</taxon>
        <taxon>Heunggongvirae</taxon>
        <taxon>Uroviricota</taxon>
        <taxon>Caudoviricetes</taxon>
        <taxon>Alcyoneusvirus</taxon>
        <taxon>Alcyoneusvirus RaK2</taxon>
    </lineage>
</organism>
<dbReference type="KEGG" id="vg:14013008"/>
<accession>H6X4M7</accession>
<protein>
    <submittedName>
        <fullName evidence="1">Uncharacterized protein</fullName>
    </submittedName>
</protein>
<proteinExistence type="predicted"/>
<dbReference type="RefSeq" id="YP_007007575.1">
    <property type="nucleotide sequence ID" value="NC_019526.1"/>
</dbReference>
<keyword evidence="2" id="KW-1185">Reference proteome</keyword>
<reference evidence="1 2" key="1">
    <citation type="journal article" date="2012" name="J. Virol.">
        <title>Genome of Klebsiella sp.-Infecting Bacteriophage vB_KleM_RaK2.</title>
        <authorList>
            <person name="Simoliunas E."/>
            <person name="Kaliniene L."/>
            <person name="Truncaite L."/>
            <person name="Klausa V."/>
            <person name="Zajanckauskaite A."/>
            <person name="Meskys R."/>
        </authorList>
    </citation>
    <scope>NUCLEOTIDE SEQUENCE [LARGE SCALE GENOMIC DNA]</scope>
</reference>
<gene>
    <name evidence="1" type="ORF">RaK2_00420</name>
</gene>